<evidence type="ECO:0000256" key="5">
    <source>
        <dbReference type="ARBA" id="ARBA00022692"/>
    </source>
</evidence>
<feature type="transmembrane region" description="Helical" evidence="8">
    <location>
        <begin position="227"/>
        <end position="249"/>
    </location>
</feature>
<dbReference type="Proteomes" id="UP000199233">
    <property type="component" value="Unassembled WGS sequence"/>
</dbReference>
<feature type="transmembrane region" description="Helical" evidence="8">
    <location>
        <begin position="102"/>
        <end position="120"/>
    </location>
</feature>
<dbReference type="OrthoDB" id="7061600at2"/>
<evidence type="ECO:0000256" key="4">
    <source>
        <dbReference type="ARBA" id="ARBA00022475"/>
    </source>
</evidence>
<proteinExistence type="inferred from homology"/>
<dbReference type="PANTHER" id="PTHR30269">
    <property type="entry name" value="TRANSMEMBRANE PROTEIN YFCA"/>
    <property type="match status" value="1"/>
</dbReference>
<dbReference type="InterPro" id="IPR002781">
    <property type="entry name" value="TM_pro_TauE-like"/>
</dbReference>
<evidence type="ECO:0000256" key="2">
    <source>
        <dbReference type="ARBA" id="ARBA00009142"/>
    </source>
</evidence>
<reference evidence="9 10" key="1">
    <citation type="submission" date="2016-10" db="EMBL/GenBank/DDBJ databases">
        <authorList>
            <person name="de Groot N.N."/>
        </authorList>
    </citation>
    <scope>NUCLEOTIDE SEQUENCE [LARGE SCALE GENOMIC DNA]</scope>
    <source>
        <strain evidence="9 10">DSM 25927</strain>
    </source>
</reference>
<keyword evidence="7 8" id="KW-0472">Membrane</keyword>
<dbReference type="RefSeq" id="WP_093284385.1">
    <property type="nucleotide sequence ID" value="NZ_FOFS01000005.1"/>
</dbReference>
<feature type="transmembrane region" description="Helical" evidence="8">
    <location>
        <begin position="168"/>
        <end position="192"/>
    </location>
</feature>
<evidence type="ECO:0000313" key="9">
    <source>
        <dbReference type="EMBL" id="SEQ32146.1"/>
    </source>
</evidence>
<dbReference type="PANTHER" id="PTHR30269:SF23">
    <property type="entry name" value="MEMBRANE TRANSPORTER PROTEIN YDHB-RELATED"/>
    <property type="match status" value="1"/>
</dbReference>
<evidence type="ECO:0000256" key="8">
    <source>
        <dbReference type="RuleBase" id="RU363041"/>
    </source>
</evidence>
<feature type="transmembrane region" description="Helical" evidence="8">
    <location>
        <begin position="12"/>
        <end position="42"/>
    </location>
</feature>
<name>A0A1H9F2F3_9GAMM</name>
<organism evidence="9 10">
    <name type="scientific">Solimonas aquatica</name>
    <dbReference type="NCBI Taxonomy" id="489703"/>
    <lineage>
        <taxon>Bacteria</taxon>
        <taxon>Pseudomonadati</taxon>
        <taxon>Pseudomonadota</taxon>
        <taxon>Gammaproteobacteria</taxon>
        <taxon>Nevskiales</taxon>
        <taxon>Nevskiaceae</taxon>
        <taxon>Solimonas</taxon>
    </lineage>
</organism>
<dbReference type="STRING" id="489703.SAMN04488038_105231"/>
<comment type="similarity">
    <text evidence="2 8">Belongs to the 4-toluene sulfonate uptake permease (TSUP) (TC 2.A.102) family.</text>
</comment>
<dbReference type="InterPro" id="IPR052017">
    <property type="entry name" value="TSUP"/>
</dbReference>
<evidence type="ECO:0000256" key="3">
    <source>
        <dbReference type="ARBA" id="ARBA00022448"/>
    </source>
</evidence>
<dbReference type="EMBL" id="FOFS01000005">
    <property type="protein sequence ID" value="SEQ32146.1"/>
    <property type="molecule type" value="Genomic_DNA"/>
</dbReference>
<feature type="transmembrane region" description="Helical" evidence="8">
    <location>
        <begin position="132"/>
        <end position="156"/>
    </location>
</feature>
<keyword evidence="6 8" id="KW-1133">Transmembrane helix</keyword>
<protein>
    <recommendedName>
        <fullName evidence="8">Probable membrane transporter protein</fullName>
    </recommendedName>
</protein>
<keyword evidence="4 8" id="KW-1003">Cell membrane</keyword>
<accession>A0A1H9F2F3</accession>
<dbReference type="GO" id="GO:0005886">
    <property type="term" value="C:plasma membrane"/>
    <property type="evidence" value="ECO:0007669"/>
    <property type="project" value="UniProtKB-SubCell"/>
</dbReference>
<feature type="transmembrane region" description="Helical" evidence="8">
    <location>
        <begin position="76"/>
        <end position="95"/>
    </location>
</feature>
<dbReference type="Pfam" id="PF01925">
    <property type="entry name" value="TauE"/>
    <property type="match status" value="1"/>
</dbReference>
<evidence type="ECO:0000313" key="10">
    <source>
        <dbReference type="Proteomes" id="UP000199233"/>
    </source>
</evidence>
<comment type="subcellular location">
    <subcellularLocation>
        <location evidence="1 8">Cell membrane</location>
        <topology evidence="1 8">Multi-pass membrane protein</topology>
    </subcellularLocation>
</comment>
<evidence type="ECO:0000256" key="7">
    <source>
        <dbReference type="ARBA" id="ARBA00023136"/>
    </source>
</evidence>
<evidence type="ECO:0000256" key="1">
    <source>
        <dbReference type="ARBA" id="ARBA00004651"/>
    </source>
</evidence>
<keyword evidence="10" id="KW-1185">Reference proteome</keyword>
<sequence>MSLAPELAVDAAIVLAGFLTASLSGAAGLGGGTILIAVFYALGMNAAEAVPLFAAVQMVSNSARSIAYVRHVHWPAAGWFLLAAVPATVLVAPYAAALDTRLIQLLLAGLILFSLLPRAAGRTLAQRPAFMLAGLLNGSIGLFVGATGLVVGRLFLRPEWRRETTIGTLALTQVLGHGLRVLAYGVVGFSVLAQWQRLLPLCLAVIAGTVLGKHINGRISEAAFTRLFKLILLLLSLELIIDALGGWSWL</sequence>
<dbReference type="AlphaFoldDB" id="A0A1H9F2F3"/>
<evidence type="ECO:0000256" key="6">
    <source>
        <dbReference type="ARBA" id="ARBA00022989"/>
    </source>
</evidence>
<keyword evidence="5 8" id="KW-0812">Transmembrane</keyword>
<keyword evidence="3" id="KW-0813">Transport</keyword>
<gene>
    <name evidence="9" type="ORF">SAMN04488038_105231</name>
</gene>